<evidence type="ECO:0000256" key="3">
    <source>
        <dbReference type="ARBA" id="ARBA00022670"/>
    </source>
</evidence>
<name>A0A830HNC1_9CHLO</name>
<reference evidence="10" key="1">
    <citation type="submission" date="2020-10" db="EMBL/GenBank/DDBJ databases">
        <title>Unveiling of a novel bifunctional photoreceptor, Dualchrome1, isolated from a cosmopolitan green alga.</title>
        <authorList>
            <person name="Suzuki S."/>
            <person name="Kawachi M."/>
        </authorList>
    </citation>
    <scope>NUCLEOTIDE SEQUENCE</scope>
    <source>
        <strain evidence="10">NIES 2893</strain>
    </source>
</reference>
<keyword evidence="5" id="KW-0378">Hydrolase</keyword>
<comment type="cofactor">
    <cofactor evidence="2">
        <name>Zn(2+)</name>
        <dbReference type="ChEBI" id="CHEBI:29105"/>
    </cofactor>
</comment>
<dbReference type="NCBIfam" id="TIGR01893">
    <property type="entry name" value="aa-his-dipept"/>
    <property type="match status" value="1"/>
</dbReference>
<dbReference type="GO" id="GO:0070573">
    <property type="term" value="F:metallodipeptidase activity"/>
    <property type="evidence" value="ECO:0007669"/>
    <property type="project" value="TreeGrafter"/>
</dbReference>
<comment type="caution">
    <text evidence="10">The sequence shown here is derived from an EMBL/GenBank/DDBJ whole genome shotgun (WGS) entry which is preliminary data.</text>
</comment>
<comment type="cofactor">
    <cofactor evidence="1">
        <name>Co(2+)</name>
        <dbReference type="ChEBI" id="CHEBI:48828"/>
    </cofactor>
</comment>
<dbReference type="SUPFAM" id="SSF53187">
    <property type="entry name" value="Zn-dependent exopeptidases"/>
    <property type="match status" value="1"/>
</dbReference>
<dbReference type="AlphaFoldDB" id="A0A830HNC1"/>
<proteinExistence type="predicted"/>
<organism evidence="10 11">
    <name type="scientific">Pycnococcus provasolii</name>
    <dbReference type="NCBI Taxonomy" id="41880"/>
    <lineage>
        <taxon>Eukaryota</taxon>
        <taxon>Viridiplantae</taxon>
        <taxon>Chlorophyta</taxon>
        <taxon>Pseudoscourfieldiophyceae</taxon>
        <taxon>Pseudoscourfieldiales</taxon>
        <taxon>Pycnococcaceae</taxon>
        <taxon>Pycnococcus</taxon>
    </lineage>
</organism>
<dbReference type="OrthoDB" id="191370at2759"/>
<dbReference type="PANTHER" id="PTHR43501">
    <property type="entry name" value="CYTOSOL NON-SPECIFIC DIPEPTIDASE"/>
    <property type="match status" value="1"/>
</dbReference>
<dbReference type="GO" id="GO:0046872">
    <property type="term" value="F:metal ion binding"/>
    <property type="evidence" value="ECO:0007669"/>
    <property type="project" value="UniProtKB-KW"/>
</dbReference>
<dbReference type="Gene3D" id="3.40.630.10">
    <property type="entry name" value="Zn peptidases"/>
    <property type="match status" value="2"/>
</dbReference>
<evidence type="ECO:0000313" key="10">
    <source>
        <dbReference type="EMBL" id="GHP07280.1"/>
    </source>
</evidence>
<dbReference type="FunFam" id="3.40.630.10:FF:000018">
    <property type="entry name" value="Aminoacyl-histidine dipeptidase PepD"/>
    <property type="match status" value="1"/>
</dbReference>
<evidence type="ECO:0000256" key="2">
    <source>
        <dbReference type="ARBA" id="ARBA00001947"/>
    </source>
</evidence>
<evidence type="ECO:0000256" key="8">
    <source>
        <dbReference type="ARBA" id="ARBA00023285"/>
    </source>
</evidence>
<evidence type="ECO:0000256" key="5">
    <source>
        <dbReference type="ARBA" id="ARBA00022801"/>
    </source>
</evidence>
<dbReference type="PANTHER" id="PTHR43501:SF1">
    <property type="entry name" value="CYTOSOL NON-SPECIFIC DIPEPTIDASE"/>
    <property type="match status" value="1"/>
</dbReference>
<evidence type="ECO:0000256" key="6">
    <source>
        <dbReference type="ARBA" id="ARBA00022833"/>
    </source>
</evidence>
<feature type="domain" description="Peptidase M20 dimerisation" evidence="9">
    <location>
        <begin position="280"/>
        <end position="364"/>
    </location>
</feature>
<evidence type="ECO:0000256" key="1">
    <source>
        <dbReference type="ARBA" id="ARBA00001941"/>
    </source>
</evidence>
<gene>
    <name evidence="10" type="ORF">PPROV_000602100</name>
</gene>
<dbReference type="GO" id="GO:0005829">
    <property type="term" value="C:cytosol"/>
    <property type="evidence" value="ECO:0007669"/>
    <property type="project" value="TreeGrafter"/>
</dbReference>
<dbReference type="Proteomes" id="UP000660262">
    <property type="component" value="Unassembled WGS sequence"/>
</dbReference>
<keyword evidence="3" id="KW-0645">Protease</keyword>
<keyword evidence="11" id="KW-1185">Reference proteome</keyword>
<dbReference type="Pfam" id="PF07687">
    <property type="entry name" value="M20_dimer"/>
    <property type="match status" value="1"/>
</dbReference>
<evidence type="ECO:0000259" key="9">
    <source>
        <dbReference type="Pfam" id="PF07687"/>
    </source>
</evidence>
<evidence type="ECO:0000256" key="4">
    <source>
        <dbReference type="ARBA" id="ARBA00022723"/>
    </source>
</evidence>
<dbReference type="InterPro" id="IPR001160">
    <property type="entry name" value="Peptidase_M20C"/>
</dbReference>
<accession>A0A830HNC1</accession>
<keyword evidence="6" id="KW-0862">Zinc</keyword>
<evidence type="ECO:0000313" key="11">
    <source>
        <dbReference type="Proteomes" id="UP000660262"/>
    </source>
</evidence>
<dbReference type="GO" id="GO:0006508">
    <property type="term" value="P:proteolysis"/>
    <property type="evidence" value="ECO:0007669"/>
    <property type="project" value="UniProtKB-KW"/>
</dbReference>
<dbReference type="FunFam" id="3.40.630.10:FF:000015">
    <property type="entry name" value="Aminoacyl-histidine dipeptidase PepD"/>
    <property type="match status" value="1"/>
</dbReference>
<keyword evidence="4" id="KW-0479">Metal-binding</keyword>
<sequence length="570" mass="60529">MLHQALTLRLKLKHFNFTCSKTPLPLSSVVKTLRSSSIRPCSTRVSSSSSSSSSSFVMPDSLSQCLDHNLNVIGELPSCPVWTHFAQIAAIPRPSFHEKLILAYLENFADARSLKRTCDETGNLCIFRPGSGNGAQAPPVLIQGHVDMVTEKNSDLDFDFKTQGIRLEVKGEWLRSQQATTLGSDNGIGVAAALALLDAPDTANLPPIEALFTVAEEVGLQGAFALDAKALKLTAKTMLNLDTEDWGCLFVGCAGGGDTKAKLPVSKTAVPANARAVEIAVTGLRGGHSGVNIHEYRANANRLMMRALRRASQKTAVRLVSIDGGDKRNAIPRECVAMLAVTSDEEEQVLRQAIGDVTALFRSEFSSVEPNLSLEVTAKGVDTSSTQCLTDDSLVALMTIALGLPDGPVKFSADIPELVETSSNVAIVKMGESESEVSIGCSTRSSIEESLEDVRASMKMIVNAAGGSVDQPDAYPGWAPNMSSAVLQLAREEMAGVVPDIAIATKVPVKAIHAGLECGILNTKMGGGVDMVSYGPTITGAHSPDEQCLISTVPPFWDLTERILGRLATV</sequence>
<protein>
    <recommendedName>
        <fullName evidence="9">Peptidase M20 dimerisation domain-containing protein</fullName>
    </recommendedName>
</protein>
<keyword evidence="7" id="KW-0482">Metalloprotease</keyword>
<dbReference type="InterPro" id="IPR011650">
    <property type="entry name" value="Peptidase_M20_dimer"/>
</dbReference>
<dbReference type="EMBL" id="BNJQ01000016">
    <property type="protein sequence ID" value="GHP07280.1"/>
    <property type="molecule type" value="Genomic_DNA"/>
</dbReference>
<evidence type="ECO:0000256" key="7">
    <source>
        <dbReference type="ARBA" id="ARBA00023049"/>
    </source>
</evidence>
<keyword evidence="8" id="KW-0170">Cobalt</keyword>
<dbReference type="PRINTS" id="PR00934">
    <property type="entry name" value="XHISDIPTASE"/>
</dbReference>